<evidence type="ECO:0000313" key="1">
    <source>
        <dbReference type="EMBL" id="KJV09453.1"/>
    </source>
</evidence>
<name>A0A0F3ISB3_9PROT</name>
<dbReference type="AlphaFoldDB" id="A0A0F3ISB3"/>
<dbReference type="Proteomes" id="UP000033774">
    <property type="component" value="Unassembled WGS sequence"/>
</dbReference>
<keyword evidence="2" id="KW-1185">Reference proteome</keyword>
<dbReference type="OrthoDB" id="9836218at2"/>
<accession>A0A0F3ISB3</accession>
<gene>
    <name evidence="1" type="ORF">VZ95_11420</name>
</gene>
<dbReference type="RefSeq" id="WP_045775954.1">
    <property type="nucleotide sequence ID" value="NZ_LAJY01000279.1"/>
</dbReference>
<organism evidence="1 2">
    <name type="scientific">Elstera litoralis</name>
    <dbReference type="NCBI Taxonomy" id="552518"/>
    <lineage>
        <taxon>Bacteria</taxon>
        <taxon>Pseudomonadati</taxon>
        <taxon>Pseudomonadota</taxon>
        <taxon>Alphaproteobacteria</taxon>
        <taxon>Rhodospirillales</taxon>
        <taxon>Rhodospirillaceae</taxon>
        <taxon>Elstera</taxon>
    </lineage>
</organism>
<protein>
    <submittedName>
        <fullName evidence="1">Uncharacterized protein</fullName>
    </submittedName>
</protein>
<proteinExistence type="predicted"/>
<sequence>MTHTYHAALATIIAQKKSIDGIISARDRAARESAEQEASQLLRCRELWRTQYLPRLQHALHDVNEALDEAGIHLRDIPQRGPEPFISSILFVLFFDGQPEGEKLRIGFDRTGVLTVQRLDPREKLLETLPASALDAEACGRLLTEFVATICNAHFAKLNG</sequence>
<evidence type="ECO:0000313" key="2">
    <source>
        <dbReference type="Proteomes" id="UP000033774"/>
    </source>
</evidence>
<comment type="caution">
    <text evidence="1">The sequence shown here is derived from an EMBL/GenBank/DDBJ whole genome shotgun (WGS) entry which is preliminary data.</text>
</comment>
<reference evidence="1 2" key="1">
    <citation type="submission" date="2015-03" db="EMBL/GenBank/DDBJ databases">
        <title>Draft genome sequence of Elstera litoralis.</title>
        <authorList>
            <person name="Rahalkar M.C."/>
            <person name="Dhakephalkar P.K."/>
            <person name="Pore S.D."/>
            <person name="Arora P."/>
            <person name="Kapse N.G."/>
            <person name="Pandit P.S."/>
        </authorList>
    </citation>
    <scope>NUCLEOTIDE SEQUENCE [LARGE SCALE GENOMIC DNA]</scope>
    <source>
        <strain evidence="1 2">Dia-1</strain>
    </source>
</reference>
<dbReference type="EMBL" id="LAJY01000279">
    <property type="protein sequence ID" value="KJV09453.1"/>
    <property type="molecule type" value="Genomic_DNA"/>
</dbReference>